<evidence type="ECO:0000313" key="1">
    <source>
        <dbReference type="EMBL" id="CAB3771445.1"/>
    </source>
</evidence>
<dbReference type="AlphaFoldDB" id="A0A6J5F2A7"/>
<gene>
    <name evidence="1" type="ORF">LMG29660_06892</name>
</gene>
<protein>
    <submittedName>
        <fullName evidence="1">Uncharacterized protein</fullName>
    </submittedName>
</protein>
<organism evidence="1 2">
    <name type="scientific">Burkholderia puraquae</name>
    <dbReference type="NCBI Taxonomy" id="1904757"/>
    <lineage>
        <taxon>Bacteria</taxon>
        <taxon>Pseudomonadati</taxon>
        <taxon>Pseudomonadota</taxon>
        <taxon>Betaproteobacteria</taxon>
        <taxon>Burkholderiales</taxon>
        <taxon>Burkholderiaceae</taxon>
        <taxon>Burkholderia</taxon>
        <taxon>Burkholderia cepacia complex</taxon>
    </lineage>
</organism>
<sequence length="228" mass="25617">MRSREDADLPRLDVGCAEIQPDRTVLAQRVEVDLAFEHFAQRIQVVRIELIRRENAQHHIGKRIERRMIEPEAVRALQPRRPAQRVVALRRSGDRLPEIVQCLTRAVLAPLQQPVREYGGVHCAGAGRTDTLDVEPAVFKQPVEHAPGERAVHPAPLQRQRDLFARTVVAASRVRGCHARLLEQRQFASGTWSHDASPYAAGPFILRARPMHPAALLPLAGRLCRSLP</sequence>
<evidence type="ECO:0000313" key="2">
    <source>
        <dbReference type="Proteomes" id="UP000494135"/>
    </source>
</evidence>
<dbReference type="Proteomes" id="UP000494135">
    <property type="component" value="Unassembled WGS sequence"/>
</dbReference>
<dbReference type="EMBL" id="CADIKG010000033">
    <property type="protein sequence ID" value="CAB3771445.1"/>
    <property type="molecule type" value="Genomic_DNA"/>
</dbReference>
<reference evidence="1 2" key="1">
    <citation type="submission" date="2020-04" db="EMBL/GenBank/DDBJ databases">
        <authorList>
            <person name="De Canck E."/>
        </authorList>
    </citation>
    <scope>NUCLEOTIDE SEQUENCE [LARGE SCALE GENOMIC DNA]</scope>
    <source>
        <strain evidence="1 2">LMG 29660</strain>
    </source>
</reference>
<name>A0A6J5F2A7_9BURK</name>
<proteinExistence type="predicted"/>
<accession>A0A6J5F2A7</accession>